<dbReference type="Gene3D" id="3.40.50.360">
    <property type="match status" value="1"/>
</dbReference>
<dbReference type="InterPro" id="IPR003680">
    <property type="entry name" value="Flavodoxin_fold"/>
</dbReference>
<name>A0ABN0JDY2_9GAMM</name>
<accession>A0ABN0JDY2</accession>
<dbReference type="PANTHER" id="PTHR47307">
    <property type="entry name" value="GLUTATHIONE-REGULATED POTASSIUM-EFFLUX SYSTEM ANCILLARY PROTEIN KEFG"/>
    <property type="match status" value="1"/>
</dbReference>
<dbReference type="PANTHER" id="PTHR47307:SF1">
    <property type="entry name" value="GLUTATHIONE-REGULATED POTASSIUM-EFFLUX SYSTEM ANCILLARY PROTEIN KEFG"/>
    <property type="match status" value="1"/>
</dbReference>
<organism evidence="3 4">
    <name type="scientific">Acinetobacter proteolyticus</name>
    <dbReference type="NCBI Taxonomy" id="1776741"/>
    <lineage>
        <taxon>Bacteria</taxon>
        <taxon>Pseudomonadati</taxon>
        <taxon>Pseudomonadota</taxon>
        <taxon>Gammaproteobacteria</taxon>
        <taxon>Moraxellales</taxon>
        <taxon>Moraxellaceae</taxon>
        <taxon>Acinetobacter</taxon>
    </lineage>
</organism>
<gene>
    <name evidence="3" type="ORF">F993_02042</name>
</gene>
<dbReference type="Proteomes" id="UP000013034">
    <property type="component" value="Unassembled WGS sequence"/>
</dbReference>
<dbReference type="Pfam" id="PF02525">
    <property type="entry name" value="Flavodoxin_2"/>
    <property type="match status" value="1"/>
</dbReference>
<evidence type="ECO:0000313" key="4">
    <source>
        <dbReference type="Proteomes" id="UP000013034"/>
    </source>
</evidence>
<evidence type="ECO:0000256" key="1">
    <source>
        <dbReference type="ARBA" id="ARBA00023002"/>
    </source>
</evidence>
<keyword evidence="4" id="KW-1185">Reference proteome</keyword>
<evidence type="ECO:0000313" key="3">
    <source>
        <dbReference type="EMBL" id="ENU23349.1"/>
    </source>
</evidence>
<reference evidence="3 4" key="1">
    <citation type="submission" date="2013-02" db="EMBL/GenBank/DDBJ databases">
        <title>The Genome Sequence of Acinetobacter sp. NIPH 809.</title>
        <authorList>
            <consortium name="The Broad Institute Genome Sequencing Platform"/>
            <consortium name="The Broad Institute Genome Sequencing Center for Infectious Disease"/>
            <person name="Cerqueira G."/>
            <person name="Feldgarden M."/>
            <person name="Courvalin P."/>
            <person name="Perichon B."/>
            <person name="Grillot-Courvalin C."/>
            <person name="Clermont D."/>
            <person name="Rocha E."/>
            <person name="Yoon E.-J."/>
            <person name="Nemec A."/>
            <person name="Walker B."/>
            <person name="Young S.K."/>
            <person name="Zeng Q."/>
            <person name="Gargeya S."/>
            <person name="Fitzgerald M."/>
            <person name="Haas B."/>
            <person name="Abouelleil A."/>
            <person name="Alvarado L."/>
            <person name="Arachchi H.M."/>
            <person name="Berlin A.M."/>
            <person name="Chapman S.B."/>
            <person name="Dewar J."/>
            <person name="Goldberg J."/>
            <person name="Griggs A."/>
            <person name="Gujja S."/>
            <person name="Hansen M."/>
            <person name="Howarth C."/>
            <person name="Imamovic A."/>
            <person name="Larimer J."/>
            <person name="McCowan C."/>
            <person name="Murphy C."/>
            <person name="Neiman D."/>
            <person name="Pearson M."/>
            <person name="Priest M."/>
            <person name="Roberts A."/>
            <person name="Saif S."/>
            <person name="Shea T."/>
            <person name="Sisk P."/>
            <person name="Sykes S."/>
            <person name="Wortman J."/>
            <person name="Nusbaum C."/>
            <person name="Birren B."/>
        </authorList>
    </citation>
    <scope>NUCLEOTIDE SEQUENCE [LARGE SCALE GENOMIC DNA]</scope>
    <source>
        <strain evidence="3 4">NIPH 809</strain>
    </source>
</reference>
<sequence length="189" mass="21848">MGCFEMKKTLVIVAHPDIDNAVINKRWIEELSQYPDEFTIHQLYQHYPDGIIDVTTEQALVEAHQNLVFQFPIYWFNCPPLLKQWLDDVLTYGWAYGSAGNQLKDKKITLAVSAGIKEKDYAADGRYQFSLQQLCLPFELTARYVKADYQPMFAFYGMDTNPEQGQAQPTGNEINQSAVNYVKYLLEMR</sequence>
<dbReference type="InterPro" id="IPR046980">
    <property type="entry name" value="KefG/KefF"/>
</dbReference>
<evidence type="ECO:0000259" key="2">
    <source>
        <dbReference type="Pfam" id="PF02525"/>
    </source>
</evidence>
<proteinExistence type="predicted"/>
<protein>
    <recommendedName>
        <fullName evidence="2">Flavodoxin-like fold domain-containing protein</fullName>
    </recommendedName>
</protein>
<comment type="caution">
    <text evidence="3">The sequence shown here is derived from an EMBL/GenBank/DDBJ whole genome shotgun (WGS) entry which is preliminary data.</text>
</comment>
<dbReference type="EMBL" id="APOI01000016">
    <property type="protein sequence ID" value="ENU23349.1"/>
    <property type="molecule type" value="Genomic_DNA"/>
</dbReference>
<dbReference type="InterPro" id="IPR029039">
    <property type="entry name" value="Flavoprotein-like_sf"/>
</dbReference>
<feature type="domain" description="Flavodoxin-like fold" evidence="2">
    <location>
        <begin position="7"/>
        <end position="167"/>
    </location>
</feature>
<dbReference type="SUPFAM" id="SSF52218">
    <property type="entry name" value="Flavoproteins"/>
    <property type="match status" value="1"/>
</dbReference>
<keyword evidence="1" id="KW-0560">Oxidoreductase</keyword>